<organism evidence="1 2">
    <name type="scientific">Haloferula chungangensis</name>
    <dbReference type="NCBI Taxonomy" id="1048331"/>
    <lineage>
        <taxon>Bacteria</taxon>
        <taxon>Pseudomonadati</taxon>
        <taxon>Verrucomicrobiota</taxon>
        <taxon>Verrucomicrobiia</taxon>
        <taxon>Verrucomicrobiales</taxon>
        <taxon>Verrucomicrobiaceae</taxon>
        <taxon>Haloferula</taxon>
    </lineage>
</organism>
<protein>
    <submittedName>
        <fullName evidence="1">Uncharacterized protein</fullName>
    </submittedName>
</protein>
<evidence type="ECO:0000313" key="2">
    <source>
        <dbReference type="Proteomes" id="UP001596472"/>
    </source>
</evidence>
<dbReference type="Proteomes" id="UP001596472">
    <property type="component" value="Unassembled WGS sequence"/>
</dbReference>
<keyword evidence="2" id="KW-1185">Reference proteome</keyword>
<gene>
    <name evidence="1" type="ORF">ACFQY0_09830</name>
</gene>
<comment type="caution">
    <text evidence="1">The sequence shown here is derived from an EMBL/GenBank/DDBJ whole genome shotgun (WGS) entry which is preliminary data.</text>
</comment>
<sequence>MKPFERNIREASAVVTEIELDDLRDQMPARLALHNTDDANLYPSHEYRTIRATPWAVYRRLCDIL</sequence>
<name>A0ABW2L877_9BACT</name>
<dbReference type="EMBL" id="JBHTBS010000004">
    <property type="protein sequence ID" value="MFC7337474.1"/>
    <property type="molecule type" value="Genomic_DNA"/>
</dbReference>
<accession>A0ABW2L877</accession>
<reference evidence="2" key="1">
    <citation type="journal article" date="2019" name="Int. J. Syst. Evol. Microbiol.">
        <title>The Global Catalogue of Microorganisms (GCM) 10K type strain sequencing project: providing services to taxonomists for standard genome sequencing and annotation.</title>
        <authorList>
            <consortium name="The Broad Institute Genomics Platform"/>
            <consortium name="The Broad Institute Genome Sequencing Center for Infectious Disease"/>
            <person name="Wu L."/>
            <person name="Ma J."/>
        </authorList>
    </citation>
    <scope>NUCLEOTIDE SEQUENCE [LARGE SCALE GENOMIC DNA]</scope>
    <source>
        <strain evidence="2">CGMCC 4.1467</strain>
    </source>
</reference>
<evidence type="ECO:0000313" key="1">
    <source>
        <dbReference type="EMBL" id="MFC7337474.1"/>
    </source>
</evidence>
<proteinExistence type="predicted"/>